<evidence type="ECO:0000313" key="3">
    <source>
        <dbReference type="Proteomes" id="UP000266841"/>
    </source>
</evidence>
<gene>
    <name evidence="2" type="ORF">THAOC_32407</name>
</gene>
<dbReference type="Proteomes" id="UP000266841">
    <property type="component" value="Unassembled WGS sequence"/>
</dbReference>
<feature type="region of interest" description="Disordered" evidence="1">
    <location>
        <begin position="25"/>
        <end position="70"/>
    </location>
</feature>
<reference evidence="2 3" key="1">
    <citation type="journal article" date="2012" name="Genome Biol.">
        <title>Genome and low-iron response of an oceanic diatom adapted to chronic iron limitation.</title>
        <authorList>
            <person name="Lommer M."/>
            <person name="Specht M."/>
            <person name="Roy A.S."/>
            <person name="Kraemer L."/>
            <person name="Andreson R."/>
            <person name="Gutowska M.A."/>
            <person name="Wolf J."/>
            <person name="Bergner S.V."/>
            <person name="Schilhabel M.B."/>
            <person name="Klostermeier U.C."/>
            <person name="Beiko R.G."/>
            <person name="Rosenstiel P."/>
            <person name="Hippler M."/>
            <person name="Laroche J."/>
        </authorList>
    </citation>
    <scope>NUCLEOTIDE SEQUENCE [LARGE SCALE GENOMIC DNA]</scope>
    <source>
        <strain evidence="2 3">CCMP1005</strain>
    </source>
</reference>
<feature type="compositionally biased region" description="Low complexity" evidence="1">
    <location>
        <begin position="35"/>
        <end position="44"/>
    </location>
</feature>
<sequence>MLRLQPGLPIEGATRMAEGEQRLVHGGPSSFRQAGSCSTECGTAGSSGGGGSVRDSAHNPTRGKDVHTGMGYFQILGSRARGDNVLCPDNEKGPPRRRRRVERTYADGSTYYGFISGGKLRRTGNVDTSRRRARGRHTATNTKLKNGARGTLLVVFPM</sequence>
<comment type="caution">
    <text evidence="2">The sequence shown here is derived from an EMBL/GenBank/DDBJ whole genome shotgun (WGS) entry which is preliminary data.</text>
</comment>
<dbReference type="AlphaFoldDB" id="K0RQ08"/>
<proteinExistence type="predicted"/>
<name>K0RQ08_THAOC</name>
<organism evidence="2 3">
    <name type="scientific">Thalassiosira oceanica</name>
    <name type="common">Marine diatom</name>
    <dbReference type="NCBI Taxonomy" id="159749"/>
    <lineage>
        <taxon>Eukaryota</taxon>
        <taxon>Sar</taxon>
        <taxon>Stramenopiles</taxon>
        <taxon>Ochrophyta</taxon>
        <taxon>Bacillariophyta</taxon>
        <taxon>Coscinodiscophyceae</taxon>
        <taxon>Thalassiosirophycidae</taxon>
        <taxon>Thalassiosirales</taxon>
        <taxon>Thalassiosiraceae</taxon>
        <taxon>Thalassiosira</taxon>
    </lineage>
</organism>
<accession>K0RQ08</accession>
<evidence type="ECO:0000256" key="1">
    <source>
        <dbReference type="SAM" id="MobiDB-lite"/>
    </source>
</evidence>
<protein>
    <submittedName>
        <fullName evidence="2">Uncharacterized protein</fullName>
    </submittedName>
</protein>
<keyword evidence="3" id="KW-1185">Reference proteome</keyword>
<evidence type="ECO:0000313" key="2">
    <source>
        <dbReference type="EMBL" id="EJK48767.1"/>
    </source>
</evidence>
<dbReference type="EMBL" id="AGNL01045450">
    <property type="protein sequence ID" value="EJK48767.1"/>
    <property type="molecule type" value="Genomic_DNA"/>
</dbReference>